<dbReference type="PANTHER" id="PTHR43212">
    <property type="entry name" value="QUERCETIN 2,3-DIOXYGENASE"/>
    <property type="match status" value="1"/>
</dbReference>
<evidence type="ECO:0000256" key="3">
    <source>
        <dbReference type="SAM" id="MobiDB-lite"/>
    </source>
</evidence>
<dbReference type="Pfam" id="PF02678">
    <property type="entry name" value="Pirin"/>
    <property type="match status" value="1"/>
</dbReference>
<dbReference type="SUPFAM" id="SSF51182">
    <property type="entry name" value="RmlC-like cupins"/>
    <property type="match status" value="1"/>
</dbReference>
<dbReference type="Gene3D" id="2.60.120.10">
    <property type="entry name" value="Jelly Rolls"/>
    <property type="match status" value="2"/>
</dbReference>
<sequence length="258" mass="27180">MGTVELRRGRDRGRTVGAGRDTAHSFSFGAHYDPDNTSFGLLLAHNEDVLQPRAGYDEHPHARLDIVSWVVSGRLGHVDPVGGTNSVGPGQVQYLGTGRGIVHSERNAADEPVRYVQMWLPSERDEPSYQWADLNDALDRDRSGWTPVASGLARHRGLAPIELSQAGAGLSAVRLGPGGSIGLVSAPLVHLFVTRGEVSLEGPAGLEGSAGSVGSAAPRRGARLGAGDAVRLTDPAAITLRTDTGCELLAWEMLSGLD</sequence>
<keyword evidence="6" id="KW-1185">Reference proteome</keyword>
<dbReference type="EMBL" id="CP097332">
    <property type="protein sequence ID" value="UQX87312.1"/>
    <property type="molecule type" value="Genomic_DNA"/>
</dbReference>
<accession>A0ABY4QW39</accession>
<dbReference type="InterPro" id="IPR014710">
    <property type="entry name" value="RmlC-like_jellyroll"/>
</dbReference>
<protein>
    <submittedName>
        <fullName evidence="5">Pirin family protein</fullName>
    </submittedName>
</protein>
<name>A0ABY4QW39_9ACTN</name>
<dbReference type="InterPro" id="IPR011051">
    <property type="entry name" value="RmlC_Cupin_sf"/>
</dbReference>
<evidence type="ECO:0000313" key="6">
    <source>
        <dbReference type="Proteomes" id="UP001056336"/>
    </source>
</evidence>
<reference evidence="5" key="1">
    <citation type="journal article" date="2018" name="Int. J. Syst. Evol. Microbiol.">
        <title>Jatrophihabitans telluris sp. nov., isolated from sediment soil of lava forest wetlands and the emended description of the genus Jatrophihabitans.</title>
        <authorList>
            <person name="Lee K.C."/>
            <person name="Suh M.K."/>
            <person name="Eom M.K."/>
            <person name="Kim K.K."/>
            <person name="Kim J.S."/>
            <person name="Kim D.S."/>
            <person name="Ko S.H."/>
            <person name="Shin Y.K."/>
            <person name="Lee J.S."/>
        </authorList>
    </citation>
    <scope>NUCLEOTIDE SEQUENCE</scope>
    <source>
        <strain evidence="5">N237</strain>
    </source>
</reference>
<evidence type="ECO:0000313" key="5">
    <source>
        <dbReference type="EMBL" id="UQX87312.1"/>
    </source>
</evidence>
<evidence type="ECO:0000259" key="4">
    <source>
        <dbReference type="Pfam" id="PF02678"/>
    </source>
</evidence>
<organism evidence="5 6">
    <name type="scientific">Jatrophihabitans telluris</name>
    <dbReference type="NCBI Taxonomy" id="2038343"/>
    <lineage>
        <taxon>Bacteria</taxon>
        <taxon>Bacillati</taxon>
        <taxon>Actinomycetota</taxon>
        <taxon>Actinomycetes</taxon>
        <taxon>Jatrophihabitantales</taxon>
        <taxon>Jatrophihabitantaceae</taxon>
        <taxon>Jatrophihabitans</taxon>
    </lineage>
</organism>
<feature type="region of interest" description="Disordered" evidence="3">
    <location>
        <begin position="1"/>
        <end position="20"/>
    </location>
</feature>
<dbReference type="InterPro" id="IPR003829">
    <property type="entry name" value="Pirin_N_dom"/>
</dbReference>
<evidence type="ECO:0000256" key="1">
    <source>
        <dbReference type="ARBA" id="ARBA00008416"/>
    </source>
</evidence>
<dbReference type="RefSeq" id="WP_249769807.1">
    <property type="nucleotide sequence ID" value="NZ_CP097332.1"/>
</dbReference>
<evidence type="ECO:0000256" key="2">
    <source>
        <dbReference type="RuleBase" id="RU003457"/>
    </source>
</evidence>
<feature type="compositionally biased region" description="Basic and acidic residues" evidence="3">
    <location>
        <begin position="1"/>
        <end position="14"/>
    </location>
</feature>
<feature type="domain" description="Pirin N-terminal" evidence="4">
    <location>
        <begin position="17"/>
        <end position="120"/>
    </location>
</feature>
<proteinExistence type="inferred from homology"/>
<gene>
    <name evidence="5" type="ORF">M6D93_13515</name>
</gene>
<dbReference type="InterPro" id="IPR012093">
    <property type="entry name" value="Pirin"/>
</dbReference>
<reference evidence="5" key="2">
    <citation type="submission" date="2022-05" db="EMBL/GenBank/DDBJ databases">
        <authorList>
            <person name="Kim J.-S."/>
            <person name="Lee K."/>
            <person name="Suh M."/>
            <person name="Eom M."/>
            <person name="Kim J.-S."/>
            <person name="Kim D.-S."/>
            <person name="Ko S.-H."/>
            <person name="Shin Y."/>
            <person name="Lee J.-S."/>
        </authorList>
    </citation>
    <scope>NUCLEOTIDE SEQUENCE</scope>
    <source>
        <strain evidence="5">N237</strain>
    </source>
</reference>
<dbReference type="PANTHER" id="PTHR43212:SF3">
    <property type="entry name" value="QUERCETIN 2,3-DIOXYGENASE"/>
    <property type="match status" value="1"/>
</dbReference>
<comment type="similarity">
    <text evidence="1 2">Belongs to the pirin family.</text>
</comment>
<dbReference type="Proteomes" id="UP001056336">
    <property type="component" value="Chromosome"/>
</dbReference>